<feature type="region of interest" description="Disordered" evidence="1">
    <location>
        <begin position="449"/>
        <end position="470"/>
    </location>
</feature>
<organism evidence="2 3">
    <name type="scientific">Rhizobium leguminosarum bv. trifolii WSM597</name>
    <dbReference type="NCBI Taxonomy" id="754764"/>
    <lineage>
        <taxon>Bacteria</taxon>
        <taxon>Pseudomonadati</taxon>
        <taxon>Pseudomonadota</taxon>
        <taxon>Alphaproteobacteria</taxon>
        <taxon>Hyphomicrobiales</taxon>
        <taxon>Rhizobiaceae</taxon>
        <taxon>Rhizobium/Agrobacterium group</taxon>
        <taxon>Rhizobium</taxon>
    </lineage>
</organism>
<dbReference type="EMBL" id="JH719381">
    <property type="protein sequence ID" value="EJB08247.1"/>
    <property type="molecule type" value="Genomic_DNA"/>
</dbReference>
<evidence type="ECO:0008006" key="4">
    <source>
        <dbReference type="Google" id="ProtNLM"/>
    </source>
</evidence>
<proteinExistence type="predicted"/>
<name>I9NN15_RHILT</name>
<evidence type="ECO:0000313" key="2">
    <source>
        <dbReference type="EMBL" id="EJB08247.1"/>
    </source>
</evidence>
<evidence type="ECO:0000313" key="3">
    <source>
        <dbReference type="Proteomes" id="UP000005092"/>
    </source>
</evidence>
<accession>I9NN15</accession>
<protein>
    <recommendedName>
        <fullName evidence="4">TIR domain-containing protein</fullName>
    </recommendedName>
</protein>
<sequence length="470" mass="52287">MIAGESIFLSYASEDEEIMLAVSKSFESLGALSNAYVRTVHDKKSFDPGTPDPLISDIWGKLHDIDYLVILYTGALKKSFSWTGAELGIFWGFIQADQQAKKISKREIIVVYFGEMPPVGWGGLAINLEISSIDLQQPRDVFRHKVARESRQGRQYVLLSNKLQSIGAAADARLPAQLGQCSVTAPEWQTYLTTRSEKIAGSIVPDLMAELHDLFAGRIRQTSIEQRLIEFRIPKTFAYSEEVVALPDDTFLEERGEAFALFKVGASDGTMNWGTFKSELNDKEAPWIIAAIERSVISAVSPSIARDDEQIIRSPDTGAIFRLIITKRLEFYDGSRVIHMYLIPALPVAFLENSNAAVTLGYINVAVKYRAIFLDPASDLGYLSYYMQVEFDELKSKVRRSIRELLIIEDEAHVLNLDDLKMINIYYGVTADKAKVIGTMDHGSKSSRRCSAAAAENPVDCGRDAKEGGS</sequence>
<dbReference type="Proteomes" id="UP000005092">
    <property type="component" value="Unassembled WGS sequence"/>
</dbReference>
<reference evidence="2 3" key="1">
    <citation type="submission" date="2012-02" db="EMBL/GenBank/DDBJ databases">
        <title>Improved High-Quality Draft Sequence of Rhizobium leguminosarum bv. trifolii WSM597.</title>
        <authorList>
            <consortium name="US DOE Joint Genome Institute"/>
            <person name="Lucas S."/>
            <person name="Han J."/>
            <person name="Lapidus A."/>
            <person name="Cheng J.-F."/>
            <person name="Goodwin L."/>
            <person name="Pitluck S."/>
            <person name="Peters L."/>
            <person name="Ovchinnikova G."/>
            <person name="Held B."/>
            <person name="Detter J.C."/>
            <person name="Han C."/>
            <person name="Tapia R."/>
            <person name="Land M."/>
            <person name="Hauser L."/>
            <person name="Kyrpides N."/>
            <person name="Ivanova N."/>
            <person name="Pagani I."/>
            <person name="Brau L."/>
            <person name="Yates R."/>
            <person name="O'Hara G."/>
            <person name="Rui T."/>
            <person name="Howieson J."/>
            <person name="Reeve W."/>
            <person name="Woyke T."/>
        </authorList>
    </citation>
    <scope>NUCLEOTIDE SEQUENCE [LARGE SCALE GENOMIC DNA]</scope>
    <source>
        <strain evidence="2 3">WSM597</strain>
    </source>
</reference>
<gene>
    <name evidence="2" type="ORF">Rleg9DRAFT_7284</name>
</gene>
<feature type="compositionally biased region" description="Basic and acidic residues" evidence="1">
    <location>
        <begin position="461"/>
        <end position="470"/>
    </location>
</feature>
<dbReference type="AlphaFoldDB" id="I9NN15"/>
<evidence type="ECO:0000256" key="1">
    <source>
        <dbReference type="SAM" id="MobiDB-lite"/>
    </source>
</evidence>
<dbReference type="HOGENOM" id="CLU_581220_0_0_5"/>